<evidence type="ECO:0000313" key="1">
    <source>
        <dbReference type="EMBL" id="KAK9110301.1"/>
    </source>
</evidence>
<comment type="caution">
    <text evidence="1">The sequence shown here is derived from an EMBL/GenBank/DDBJ whole genome shotgun (WGS) entry which is preliminary data.</text>
</comment>
<proteinExistence type="predicted"/>
<gene>
    <name evidence="1" type="ORF">Sjap_018361</name>
</gene>
<name>A0AAP0I7U1_9MAGN</name>
<keyword evidence="2" id="KW-1185">Reference proteome</keyword>
<reference evidence="1 2" key="1">
    <citation type="submission" date="2024-01" db="EMBL/GenBank/DDBJ databases">
        <title>Genome assemblies of Stephania.</title>
        <authorList>
            <person name="Yang L."/>
        </authorList>
    </citation>
    <scope>NUCLEOTIDE SEQUENCE [LARGE SCALE GENOMIC DNA]</scope>
    <source>
        <strain evidence="1">QJT</strain>
        <tissue evidence="1">Leaf</tissue>
    </source>
</reference>
<sequence length="52" mass="5997">MHVLLYSVVLLFGTQNVVLLFNVSSTSSFFEIGILRTTLCLSTTYMRYFTRL</sequence>
<accession>A0AAP0I7U1</accession>
<evidence type="ECO:0000313" key="2">
    <source>
        <dbReference type="Proteomes" id="UP001417504"/>
    </source>
</evidence>
<dbReference type="EMBL" id="JBBNAE010000007">
    <property type="protein sequence ID" value="KAK9110301.1"/>
    <property type="molecule type" value="Genomic_DNA"/>
</dbReference>
<dbReference type="Proteomes" id="UP001417504">
    <property type="component" value="Unassembled WGS sequence"/>
</dbReference>
<dbReference type="AlphaFoldDB" id="A0AAP0I7U1"/>
<protein>
    <submittedName>
        <fullName evidence="1">Uncharacterized protein</fullName>
    </submittedName>
</protein>
<organism evidence="1 2">
    <name type="scientific">Stephania japonica</name>
    <dbReference type="NCBI Taxonomy" id="461633"/>
    <lineage>
        <taxon>Eukaryota</taxon>
        <taxon>Viridiplantae</taxon>
        <taxon>Streptophyta</taxon>
        <taxon>Embryophyta</taxon>
        <taxon>Tracheophyta</taxon>
        <taxon>Spermatophyta</taxon>
        <taxon>Magnoliopsida</taxon>
        <taxon>Ranunculales</taxon>
        <taxon>Menispermaceae</taxon>
        <taxon>Menispermoideae</taxon>
        <taxon>Cissampelideae</taxon>
        <taxon>Stephania</taxon>
    </lineage>
</organism>